<sequence>MESVDKDLTKMVEKLESEILAKIKFTSSRVIDLDRLLCDTFVRLSPKPIDYHNRRDLIRIFNTIVKEIYGNNDDSPVVEEYGSFVMDMFDEKSDLDLSINFNYSTEVSRQKKIATLRKFNKKLQLIQRKGHVTGLESILSARVPIIKVTDSGTGIECDLSVDNRDGIAKSHIIHSISAIDERFQKLCFLMKSWAKAHNINCPRDRTLSSLSIVSYVAFHLQTCNPPILPPFSILLKEGDDPASVAKVAKTYFTYGKQNKESLAKLFITLFVKLASVENLWQKGFCASLYEGSWILKSWTRSYSLSVEDFIDRSQNVARAVGIKEVKMIYRCVHNTLNYLVQFLNGQRQENNLLDVLFEKHTVSSLGVQVTSNISARMNNLPTLQNPHPPKKRRLVKDLVKNQVQIPSEQIIVQGLQGTESKGVGWRQQALVETLHVLASCTPPVSHPPLPIPSANITVNQSYGPGPYNPSIQSHFVSSQSSLGFVGTVHQRAVTKNPNIGSIHSHLPQVGHNRRKHAFYSHRNN</sequence>
<dbReference type="Pfam" id="PF22600">
    <property type="entry name" value="MTPAP-like_central"/>
    <property type="match status" value="1"/>
</dbReference>
<organism evidence="2 3">
    <name type="scientific">Abrus precatorius</name>
    <name type="common">Indian licorice</name>
    <name type="synonym">Glycine abrus</name>
    <dbReference type="NCBI Taxonomy" id="3816"/>
    <lineage>
        <taxon>Eukaryota</taxon>
        <taxon>Viridiplantae</taxon>
        <taxon>Streptophyta</taxon>
        <taxon>Embryophyta</taxon>
        <taxon>Tracheophyta</taxon>
        <taxon>Spermatophyta</taxon>
        <taxon>Magnoliopsida</taxon>
        <taxon>eudicotyledons</taxon>
        <taxon>Gunneridae</taxon>
        <taxon>Pentapetalae</taxon>
        <taxon>rosids</taxon>
        <taxon>fabids</taxon>
        <taxon>Fabales</taxon>
        <taxon>Fabaceae</taxon>
        <taxon>Papilionoideae</taxon>
        <taxon>50 kb inversion clade</taxon>
        <taxon>NPAAA clade</taxon>
        <taxon>indigoferoid/millettioid clade</taxon>
        <taxon>Abreae</taxon>
        <taxon>Abrus</taxon>
    </lineage>
</organism>
<protein>
    <submittedName>
        <fullName evidence="3">Protein HESO1-like</fullName>
    </submittedName>
</protein>
<dbReference type="Gene3D" id="1.10.1410.10">
    <property type="match status" value="1"/>
</dbReference>
<name>A0A8B8JZH0_ABRPR</name>
<feature type="domain" description="Poly(A) RNA polymerase mitochondrial-like central palm" evidence="1">
    <location>
        <begin position="35"/>
        <end position="176"/>
    </location>
</feature>
<evidence type="ECO:0000313" key="2">
    <source>
        <dbReference type="Proteomes" id="UP000694853"/>
    </source>
</evidence>
<proteinExistence type="predicted"/>
<accession>A0A8B8JZH0</accession>
<dbReference type="KEGG" id="aprc:113850430"/>
<evidence type="ECO:0000259" key="1">
    <source>
        <dbReference type="Pfam" id="PF22600"/>
    </source>
</evidence>
<gene>
    <name evidence="3" type="primary">LOC113850430</name>
</gene>
<dbReference type="PANTHER" id="PTHR12271:SF134">
    <property type="entry name" value="NUCLEOTIDYLTRANSFERASE FAMILY PROTEIN"/>
    <property type="match status" value="1"/>
</dbReference>
<dbReference type="InterPro" id="IPR043519">
    <property type="entry name" value="NT_sf"/>
</dbReference>
<dbReference type="RefSeq" id="XP_027336781.1">
    <property type="nucleotide sequence ID" value="XM_027480980.1"/>
</dbReference>
<dbReference type="GeneID" id="113850430"/>
<dbReference type="PANTHER" id="PTHR12271">
    <property type="entry name" value="POLY A POLYMERASE CID PAP -RELATED"/>
    <property type="match status" value="1"/>
</dbReference>
<dbReference type="GO" id="GO:0031123">
    <property type="term" value="P:RNA 3'-end processing"/>
    <property type="evidence" value="ECO:0007669"/>
    <property type="project" value="TreeGrafter"/>
</dbReference>
<dbReference type="InterPro" id="IPR054708">
    <property type="entry name" value="MTPAP-like_central"/>
</dbReference>
<reference evidence="2" key="1">
    <citation type="journal article" date="2019" name="Toxins">
        <title>Detection of Abrin-Like and Prepropulchellin-Like Toxin Genes and Transcripts Using Whole Genome Sequencing and Full-Length Transcript Sequencing of Abrus precatorius.</title>
        <authorList>
            <person name="Hovde B.T."/>
            <person name="Daligault H.E."/>
            <person name="Hanschen E.R."/>
            <person name="Kunde Y.A."/>
            <person name="Johnson M.B."/>
            <person name="Starkenburg S.R."/>
            <person name="Johnson S.L."/>
        </authorList>
    </citation>
    <scope>NUCLEOTIDE SEQUENCE [LARGE SCALE GENOMIC DNA]</scope>
</reference>
<dbReference type="SUPFAM" id="SSF81631">
    <property type="entry name" value="PAP/OAS1 substrate-binding domain"/>
    <property type="match status" value="1"/>
</dbReference>
<keyword evidence="2" id="KW-1185">Reference proteome</keyword>
<dbReference type="Proteomes" id="UP000694853">
    <property type="component" value="Unplaced"/>
</dbReference>
<dbReference type="SUPFAM" id="SSF81301">
    <property type="entry name" value="Nucleotidyltransferase"/>
    <property type="match status" value="1"/>
</dbReference>
<evidence type="ECO:0000313" key="3">
    <source>
        <dbReference type="RefSeq" id="XP_027336781.1"/>
    </source>
</evidence>
<dbReference type="AlphaFoldDB" id="A0A8B8JZH0"/>
<reference evidence="3" key="2">
    <citation type="submission" date="2025-08" db="UniProtKB">
        <authorList>
            <consortium name="RefSeq"/>
        </authorList>
    </citation>
    <scope>IDENTIFICATION</scope>
    <source>
        <tissue evidence="3">Young leaves</tissue>
    </source>
</reference>
<dbReference type="Gene3D" id="3.30.460.10">
    <property type="entry name" value="Beta Polymerase, domain 2"/>
    <property type="match status" value="1"/>
</dbReference>
<dbReference type="GO" id="GO:0016779">
    <property type="term" value="F:nucleotidyltransferase activity"/>
    <property type="evidence" value="ECO:0007669"/>
    <property type="project" value="TreeGrafter"/>
</dbReference>
<dbReference type="OrthoDB" id="2274644at2759"/>
<dbReference type="CDD" id="cd05402">
    <property type="entry name" value="NT_PAP_TUTase"/>
    <property type="match status" value="1"/>
</dbReference>